<feature type="transmembrane region" description="Helical" evidence="13">
    <location>
        <begin position="133"/>
        <end position="154"/>
    </location>
</feature>
<evidence type="ECO:0000256" key="11">
    <source>
        <dbReference type="RuleBase" id="RU365026"/>
    </source>
</evidence>
<keyword evidence="6" id="KW-0762">Sugar transport</keyword>
<feature type="region of interest" description="Disordered" evidence="12">
    <location>
        <begin position="245"/>
        <end position="266"/>
    </location>
</feature>
<accession>A0AAD5GQ48</accession>
<dbReference type="GO" id="GO:0005886">
    <property type="term" value="C:plasma membrane"/>
    <property type="evidence" value="ECO:0007669"/>
    <property type="project" value="UniProtKB-SubCell"/>
</dbReference>
<dbReference type="AlphaFoldDB" id="A0AAD5GQ48"/>
<keyword evidence="4 11" id="KW-0813">Transport</keyword>
<dbReference type="Gene3D" id="1.20.1280.290">
    <property type="match status" value="2"/>
</dbReference>
<comment type="similarity">
    <text evidence="2 11">Belongs to the EXO70 family.</text>
</comment>
<keyword evidence="9 13" id="KW-1133">Transmembrane helix</keyword>
<keyword evidence="5" id="KW-1003">Cell membrane</keyword>
<dbReference type="GO" id="GO:0015031">
    <property type="term" value="P:protein transport"/>
    <property type="evidence" value="ECO:0007669"/>
    <property type="project" value="UniProtKB-KW"/>
</dbReference>
<dbReference type="Pfam" id="PF03081">
    <property type="entry name" value="Exo70_C"/>
    <property type="match status" value="1"/>
</dbReference>
<dbReference type="InterPro" id="IPR004140">
    <property type="entry name" value="Exo70"/>
</dbReference>
<dbReference type="Gene3D" id="1.20.1280.170">
    <property type="entry name" value="Exocyst complex component Exo70"/>
    <property type="match status" value="1"/>
</dbReference>
<comment type="function">
    <text evidence="11">Component of the exocyst complex.</text>
</comment>
<dbReference type="InterPro" id="IPR004316">
    <property type="entry name" value="SWEET_rpt"/>
</dbReference>
<evidence type="ECO:0000256" key="7">
    <source>
        <dbReference type="ARBA" id="ARBA00022692"/>
    </source>
</evidence>
<comment type="similarity">
    <text evidence="3">Belongs to the SWEET sugar transporter family.</text>
</comment>
<keyword evidence="8" id="KW-0677">Repeat</keyword>
<evidence type="ECO:0000313" key="16">
    <source>
        <dbReference type="Proteomes" id="UP001206925"/>
    </source>
</evidence>
<dbReference type="FunFam" id="1.20.1280.290:FF:000003">
    <property type="entry name" value="Bidirectional sugar transporter SWEET"/>
    <property type="match status" value="1"/>
</dbReference>
<keyword evidence="11" id="KW-0653">Protein transport</keyword>
<feature type="transmembrane region" description="Helical" evidence="13">
    <location>
        <begin position="12"/>
        <end position="36"/>
    </location>
</feature>
<evidence type="ECO:0000256" key="13">
    <source>
        <dbReference type="SAM" id="Phobius"/>
    </source>
</evidence>
<dbReference type="EMBL" id="JAMZMK010006396">
    <property type="protein sequence ID" value="KAI7749169.1"/>
    <property type="molecule type" value="Genomic_DNA"/>
</dbReference>
<feature type="transmembrane region" description="Helical" evidence="13">
    <location>
        <begin position="108"/>
        <end position="127"/>
    </location>
</feature>
<feature type="transmembrane region" description="Helical" evidence="13">
    <location>
        <begin position="48"/>
        <end position="66"/>
    </location>
</feature>
<evidence type="ECO:0000256" key="6">
    <source>
        <dbReference type="ARBA" id="ARBA00022597"/>
    </source>
</evidence>
<evidence type="ECO:0000256" key="2">
    <source>
        <dbReference type="ARBA" id="ARBA00006756"/>
    </source>
</evidence>
<keyword evidence="7 13" id="KW-0812">Transmembrane</keyword>
<evidence type="ECO:0000256" key="3">
    <source>
        <dbReference type="ARBA" id="ARBA00007809"/>
    </source>
</evidence>
<keyword evidence="11" id="KW-0268">Exocytosis</keyword>
<evidence type="ECO:0000256" key="12">
    <source>
        <dbReference type="SAM" id="MobiDB-lite"/>
    </source>
</evidence>
<name>A0AAD5GQ48_AMBAR</name>
<evidence type="ECO:0000259" key="14">
    <source>
        <dbReference type="Pfam" id="PF03081"/>
    </source>
</evidence>
<dbReference type="PANTHER" id="PTHR12542:SF136">
    <property type="entry name" value="EXOCYST SUBUNIT EXO70 FAMILY PROTEIN"/>
    <property type="match status" value="1"/>
</dbReference>
<feature type="domain" description="Exocyst complex subunit Exo70 C-terminal" evidence="14">
    <location>
        <begin position="540"/>
        <end position="898"/>
    </location>
</feature>
<dbReference type="Proteomes" id="UP001206925">
    <property type="component" value="Unassembled WGS sequence"/>
</dbReference>
<protein>
    <recommendedName>
        <fullName evidence="11">Exocyst subunit Exo70 family protein</fullName>
    </recommendedName>
</protein>
<reference evidence="15" key="1">
    <citation type="submission" date="2022-06" db="EMBL/GenBank/DDBJ databases">
        <title>Uncovering the hologenomic basis of an extraordinary plant invasion.</title>
        <authorList>
            <person name="Bieker V.C."/>
            <person name="Martin M.D."/>
            <person name="Gilbert T."/>
            <person name="Hodgins K."/>
            <person name="Battlay P."/>
            <person name="Petersen B."/>
            <person name="Wilson J."/>
        </authorList>
    </citation>
    <scope>NUCLEOTIDE SEQUENCE</scope>
    <source>
        <strain evidence="15">AA19_3_7</strain>
        <tissue evidence="15">Leaf</tissue>
    </source>
</reference>
<dbReference type="GO" id="GO:0006887">
    <property type="term" value="P:exocytosis"/>
    <property type="evidence" value="ECO:0007669"/>
    <property type="project" value="UniProtKB-KW"/>
</dbReference>
<evidence type="ECO:0000256" key="1">
    <source>
        <dbReference type="ARBA" id="ARBA00004651"/>
    </source>
</evidence>
<evidence type="ECO:0000256" key="10">
    <source>
        <dbReference type="ARBA" id="ARBA00023136"/>
    </source>
</evidence>
<dbReference type="InterPro" id="IPR016159">
    <property type="entry name" value="Cullin_repeat-like_dom_sf"/>
</dbReference>
<keyword evidence="10 13" id="KW-0472">Membrane</keyword>
<feature type="transmembrane region" description="Helical" evidence="13">
    <location>
        <begin position="194"/>
        <end position="215"/>
    </location>
</feature>
<dbReference type="PANTHER" id="PTHR12542">
    <property type="entry name" value="EXOCYST COMPLEX PROTEIN EXO70"/>
    <property type="match status" value="1"/>
</dbReference>
<evidence type="ECO:0000256" key="8">
    <source>
        <dbReference type="ARBA" id="ARBA00022737"/>
    </source>
</evidence>
<comment type="subcellular location">
    <subcellularLocation>
        <location evidence="1">Cell membrane</location>
        <topology evidence="1">Multi-pass membrane protein</topology>
    </subcellularLocation>
</comment>
<evidence type="ECO:0000256" key="5">
    <source>
        <dbReference type="ARBA" id="ARBA00022475"/>
    </source>
</evidence>
<dbReference type="GO" id="GO:0000145">
    <property type="term" value="C:exocyst"/>
    <property type="evidence" value="ECO:0007669"/>
    <property type="project" value="InterPro"/>
</dbReference>
<evidence type="ECO:0000256" key="4">
    <source>
        <dbReference type="ARBA" id="ARBA00022448"/>
    </source>
</evidence>
<organism evidence="15 16">
    <name type="scientific">Ambrosia artemisiifolia</name>
    <name type="common">Common ragweed</name>
    <dbReference type="NCBI Taxonomy" id="4212"/>
    <lineage>
        <taxon>Eukaryota</taxon>
        <taxon>Viridiplantae</taxon>
        <taxon>Streptophyta</taxon>
        <taxon>Embryophyta</taxon>
        <taxon>Tracheophyta</taxon>
        <taxon>Spermatophyta</taxon>
        <taxon>Magnoliopsida</taxon>
        <taxon>eudicotyledons</taxon>
        <taxon>Gunneridae</taxon>
        <taxon>Pentapetalae</taxon>
        <taxon>asterids</taxon>
        <taxon>campanulids</taxon>
        <taxon>Asterales</taxon>
        <taxon>Asteraceae</taxon>
        <taxon>Asteroideae</taxon>
        <taxon>Heliantheae alliance</taxon>
        <taxon>Heliantheae</taxon>
        <taxon>Ambrosia</taxon>
    </lineage>
</organism>
<dbReference type="InterPro" id="IPR046364">
    <property type="entry name" value="Exo70_C"/>
</dbReference>
<proteinExistence type="inferred from homology"/>
<dbReference type="SUPFAM" id="SSF74788">
    <property type="entry name" value="Cullin repeat-like"/>
    <property type="match status" value="1"/>
</dbReference>
<dbReference type="FunFam" id="1.20.1280.290:FF:000001">
    <property type="entry name" value="Bidirectional sugar transporter SWEET"/>
    <property type="match status" value="1"/>
</dbReference>
<sequence length="940" mass="106576">MGLIDVHHPLALVFGILGNIISIGVYFAPIPTFIAICKNKSTMGFQSLPYVVSLFSALLWLYYALIKGGGNTFLLITINAFGSLVELVYVIIFIVYATPSAKKQTFKVLSATTTLCLAISLGSYYFVHGSTRTLVVGWIGVGLSICVFAAPLTIVCQVVKTKSVEFMPFPLSCLLTLCAMMWFAYGIFTKDLCVMVPNALGFILGLIQIALYKYYKQKGKLISFPEIKLPEHVINIKASNSEVYPVDSSRSSGSEMEAEDKTTEGAGGEVVERYKGAVTAMAMVDDDPCGVEVVNVKPTILIIRARNRRKSRSNHNSPNLHDDDVLDTIDNEYLSNVDHAQISTAIDSFIEELSTVDDKTISPVLPDTVDTFVKIIELNIKTYNSINSGIRFANITEEDEFFMDAIKRLSKLKIALGEFPNTPSLNTIWRVLQLAIVLLEDEFRAILLGSNAPSETITKGAEPESYNQEDFPGYTKENVILMNKIVTLMILAGYQYECCQSYSEIRKDELDDQIKRFEFDKVSIEDVHKSKWVSLEPDITRWVKLANHCSHVLFVEERKLGETIFSNHLTVFTSLFINLIRGITTSLLEFPTTLAIEKPKAKRLFKFLEIHESIRDLSIAVKESNSCDGKLEEYCNLKSEISIVGDTIGEVVINMFNDLKQTISNDTNKTTVQGAVHPLTRYVMGYIKCAFNDYENTLKHIFEQHVRLENKTSSDMENSYLSQHLLDMIELLDANLETKSTYYKDPSLRYIFLMNNNRFILQTVKQSNEMRQLMGDNWCRRKSSDVRNYHKSYQRETWTKLIQWLTQEGIQVNGKPSRHILKDRFKTFNTMFDEIHKTQSTWVVSDQQLLSEMRVSIIAVVSPAYRSFIGRYKPQFEGSKSIDRYIKYQPEDIESLIESLFEGTEKVETQLNAIQALSTVKQTTGAFKSLLKTYKNVGLM</sequence>
<comment type="caution">
    <text evidence="15">The sequence shown here is derived from an EMBL/GenBank/DDBJ whole genome shotgun (WGS) entry which is preliminary data.</text>
</comment>
<gene>
    <name evidence="15" type="ORF">M8C21_028224</name>
</gene>
<dbReference type="Pfam" id="PF03083">
    <property type="entry name" value="MtN3_slv"/>
    <property type="match status" value="2"/>
</dbReference>
<dbReference type="GO" id="GO:0005546">
    <property type="term" value="F:phosphatidylinositol-4,5-bisphosphate binding"/>
    <property type="evidence" value="ECO:0007669"/>
    <property type="project" value="InterPro"/>
</dbReference>
<evidence type="ECO:0000256" key="9">
    <source>
        <dbReference type="ARBA" id="ARBA00022989"/>
    </source>
</evidence>
<feature type="transmembrane region" description="Helical" evidence="13">
    <location>
        <begin position="72"/>
        <end position="96"/>
    </location>
</feature>
<keyword evidence="16" id="KW-1185">Reference proteome</keyword>
<feature type="transmembrane region" description="Helical" evidence="13">
    <location>
        <begin position="166"/>
        <end position="188"/>
    </location>
</feature>
<evidence type="ECO:0000313" key="15">
    <source>
        <dbReference type="EMBL" id="KAI7749169.1"/>
    </source>
</evidence>
<feature type="compositionally biased region" description="Polar residues" evidence="12">
    <location>
        <begin position="245"/>
        <end position="254"/>
    </location>
</feature>